<gene>
    <name evidence="6" type="ORF">Tci_061300</name>
</gene>
<dbReference type="Pfam" id="PF25597">
    <property type="entry name" value="SH3_retrovirus"/>
    <property type="match status" value="1"/>
</dbReference>
<feature type="region of interest" description="Disordered" evidence="3">
    <location>
        <begin position="1263"/>
        <end position="1328"/>
    </location>
</feature>
<protein>
    <submittedName>
        <fullName evidence="6">Ribonuclease H-like domain-containing protein</fullName>
    </submittedName>
</protein>
<feature type="compositionally biased region" description="Basic and acidic residues" evidence="3">
    <location>
        <begin position="737"/>
        <end position="757"/>
    </location>
</feature>
<dbReference type="InterPro" id="IPR054722">
    <property type="entry name" value="PolX-like_BBD"/>
</dbReference>
<accession>A0A6L2NWD3</accession>
<dbReference type="InterPro" id="IPR039537">
    <property type="entry name" value="Retrotran_Ty1/copia-like"/>
</dbReference>
<comment type="caution">
    <text evidence="6">The sequence shown here is derived from an EMBL/GenBank/DDBJ whole genome shotgun (WGS) entry which is preliminary data.</text>
</comment>
<feature type="coiled-coil region" evidence="2">
    <location>
        <begin position="1547"/>
        <end position="1578"/>
    </location>
</feature>
<keyword evidence="1" id="KW-0378">Hydrolase</keyword>
<feature type="domain" description="Retroviral polymerase SH3-like" evidence="5">
    <location>
        <begin position="285"/>
        <end position="340"/>
    </location>
</feature>
<sequence>MWNNSRRVNHKNFANKITHPYPKRRFVPQAILTKSGKLKIADTPVNTIRPVNIDDSKPIVNYLRPTSNAFKKGYSQAIKPFKSIQHTRNIFSIKRLMLLRPWHAGFGKPNTGNPQQKEYKEKRVIDSGCSRHMTRNKCYLNEYEDYDGGFVTFGDGKGRITRKCKIKTRTLDFDDVCFCKELKYNLFSVSQMYNKKNNVLFTDTECLVLSSNFKLLDESQVLLRVPSKDNIYSVDLKSVVPIGEAINIACYVLNRALIIKPHNKTPYEVIRGRPPPIYFMKPFGCPVTILNTRDYLGKFDKKADEGFFVGYSMVSKVMRVFNKRTRIVEETLNNRFLENAPNVIGNGPDLLFDIDSLTISMNYVPVVVGFQTNGIAGTKDNIVAVQQKSDGIFISQDKYVADILKKFGFSIVKITSTLMEPNKALVKDAEAEDGTGSGSGTRCQITILRGGAEAQTRFEAASKPSNDLTLSIGHTLVKKVNDQEHIQALVDKQKVIIIEESIRRDLKFNDAEGTACLSNDTIFAELARMGYEKPSQKLTFYKAFFSSQWKLLIHTILQCLSAKTTAWNEFSSIMETAIICLANNQKFNFSKYIFDNMVKHLEGGVKFLMFPRILQVFLDKQVEGMAKQKEIYVMSSHTKKIFANIRRQGQGFSGNVTPLFKTMMVIDQEEVGEGSGLHTDSHHTPTDTQPSSSKPHKKIKPKRKQRQAAEVHLPSSEIPVEKSVPTPSNDPLPGESFEEKDSLGAQEDASKQERNIEDIDQNAEIALVDEAQGRMHDAEMFEVDDLEGNEAFVDVREKTVEKEVNTVDPVTAAGEVVTATSVEDSVAPTTATTTNVDNELTLVKTLTAIKAAKPKVISTTITTPRAKRIVFHKQVQAHKPTVSSSKDKGKTKMIEPEKPLKKKDQIALDKEVARKLEAKMRAKIEEKERMAREKDEANRALLAELIESRRKYFAAKRAEEIRNKPPTKAQQISLMCTYMRNMKGFKQKDFKGKHFDDIKKIFDKVYKRVNTFVDMDTENVEESLKKTKAEGSSKRAELKRCLEIVSEDDDDVAIKATPLSSKSPTIVDYKIYREGKKSYFKIIRANGNSQNYLTFRTMFKNFNREDLEALVDKQKVIIIEESIRRDLKFDDAKGTACLTNDTIFVELARMGAKTTVWNKFSSTMETAIICLANNQKFNFSKYIFDNMVKHLEGGVKFLMFPRILQVFLDKQVEGMAKQKEIYVMSSHTKNIFANIRRQGHGFSRNVTPLFETMMVIDQEEVGEGSGLHTDSHHTPTDTQPSSSKPHKKIKPKRKQRQAAEVHSPSSEIPVEKSVPTPSNDPLPSEEAKIAQAKKIAKLKKRVKKLEKKRKSRPAGLRRLKKVGTSKQVESFKEKDSLGAQEDASKQERNIEDIDQDAKIALVDEAQGRMHDAEMFEVDDLEGNEVFVDVREKTIEKEVNTVDPVTAAGEVVTAASVEDSVAPTTATTTNVDDELTLVKTLIAIKAAKPKVISTTITTPRAKRIVFHKQVQEHKPTVSSSKDKGKAKMIEPEKPLKKKDQIALDKEVARKLEAEMRAKMEEKERMAREKDEANRALLAELIESRRKYFAAKRAEEIRNKSPTKAQQRSPMCTYMRNMKGFKQKDFKGKKFNDIKKIFDKVYKRVNTFVDMDTENVEESLKKTEAEGSSKRAELKRCLEIVSEDDDDVAIEATPLSSKSPTIVDYKIYREGKKSYFKIIRANGNSQNYLTFRTMFKNFNREDLEVLMSIVKERFKKTKLVDDMENLLF</sequence>
<evidence type="ECO:0000259" key="5">
    <source>
        <dbReference type="Pfam" id="PF25597"/>
    </source>
</evidence>
<dbReference type="PANTHER" id="PTHR42648">
    <property type="entry name" value="TRANSPOSASE, PUTATIVE-RELATED"/>
    <property type="match status" value="1"/>
</dbReference>
<feature type="coiled-coil region" evidence="2">
    <location>
        <begin position="913"/>
        <end position="944"/>
    </location>
</feature>
<evidence type="ECO:0000256" key="3">
    <source>
        <dbReference type="SAM" id="MobiDB-lite"/>
    </source>
</evidence>
<dbReference type="EMBL" id="BKCJ010009939">
    <property type="protein sequence ID" value="GEU89322.1"/>
    <property type="molecule type" value="Genomic_DNA"/>
</dbReference>
<dbReference type="GO" id="GO:0006508">
    <property type="term" value="P:proteolysis"/>
    <property type="evidence" value="ECO:0007669"/>
    <property type="project" value="UniProtKB-KW"/>
</dbReference>
<evidence type="ECO:0000256" key="2">
    <source>
        <dbReference type="SAM" id="Coils"/>
    </source>
</evidence>
<evidence type="ECO:0000313" key="6">
    <source>
        <dbReference type="EMBL" id="GEU89322.1"/>
    </source>
</evidence>
<dbReference type="Pfam" id="PF22936">
    <property type="entry name" value="Pol_BBD"/>
    <property type="match status" value="1"/>
</dbReference>
<evidence type="ECO:0000256" key="1">
    <source>
        <dbReference type="ARBA" id="ARBA00022670"/>
    </source>
</evidence>
<feature type="compositionally biased region" description="Basic residues" evidence="3">
    <location>
        <begin position="1340"/>
        <end position="1363"/>
    </location>
</feature>
<feature type="domain" description="Retrovirus-related Pol polyprotein from transposon TNT 1-94-like beta-barrel" evidence="4">
    <location>
        <begin position="124"/>
        <end position="195"/>
    </location>
</feature>
<feature type="compositionally biased region" description="Basic residues" evidence="3">
    <location>
        <begin position="694"/>
        <end position="706"/>
    </location>
</feature>
<feature type="compositionally biased region" description="Basic residues" evidence="3">
    <location>
        <begin position="1284"/>
        <end position="1296"/>
    </location>
</feature>
<dbReference type="GO" id="GO:0008233">
    <property type="term" value="F:peptidase activity"/>
    <property type="evidence" value="ECO:0007669"/>
    <property type="project" value="UniProtKB-KW"/>
</dbReference>
<keyword evidence="1" id="KW-0645">Protease</keyword>
<dbReference type="InterPro" id="IPR057670">
    <property type="entry name" value="SH3_retrovirus"/>
</dbReference>
<proteinExistence type="predicted"/>
<feature type="region of interest" description="Disordered" evidence="3">
    <location>
        <begin position="673"/>
        <end position="761"/>
    </location>
</feature>
<feature type="compositionally biased region" description="Basic and acidic residues" evidence="3">
    <location>
        <begin position="1369"/>
        <end position="1391"/>
    </location>
</feature>
<dbReference type="PANTHER" id="PTHR42648:SF32">
    <property type="entry name" value="RIBONUCLEASE H-LIKE DOMAIN, GAG-PRE-INTEGRASE DOMAIN PROTEIN-RELATED"/>
    <property type="match status" value="1"/>
</dbReference>
<evidence type="ECO:0000259" key="4">
    <source>
        <dbReference type="Pfam" id="PF22936"/>
    </source>
</evidence>
<reference evidence="6" key="1">
    <citation type="journal article" date="2019" name="Sci. Rep.">
        <title>Draft genome of Tanacetum cinerariifolium, the natural source of mosquito coil.</title>
        <authorList>
            <person name="Yamashiro T."/>
            <person name="Shiraishi A."/>
            <person name="Satake H."/>
            <person name="Nakayama K."/>
        </authorList>
    </citation>
    <scope>NUCLEOTIDE SEQUENCE</scope>
</reference>
<organism evidence="6">
    <name type="scientific">Tanacetum cinerariifolium</name>
    <name type="common">Dalmatian daisy</name>
    <name type="synonym">Chrysanthemum cinerariifolium</name>
    <dbReference type="NCBI Taxonomy" id="118510"/>
    <lineage>
        <taxon>Eukaryota</taxon>
        <taxon>Viridiplantae</taxon>
        <taxon>Streptophyta</taxon>
        <taxon>Embryophyta</taxon>
        <taxon>Tracheophyta</taxon>
        <taxon>Spermatophyta</taxon>
        <taxon>Magnoliopsida</taxon>
        <taxon>eudicotyledons</taxon>
        <taxon>Gunneridae</taxon>
        <taxon>Pentapetalae</taxon>
        <taxon>asterids</taxon>
        <taxon>campanulids</taxon>
        <taxon>Asterales</taxon>
        <taxon>Asteraceae</taxon>
        <taxon>Asteroideae</taxon>
        <taxon>Anthemideae</taxon>
        <taxon>Anthemidinae</taxon>
        <taxon>Tanacetum</taxon>
    </lineage>
</organism>
<feature type="region of interest" description="Disordered" evidence="3">
    <location>
        <begin position="1340"/>
        <end position="1391"/>
    </location>
</feature>
<name>A0A6L2NWD3_TANCI</name>
<keyword evidence="2" id="KW-0175">Coiled coil</keyword>